<evidence type="ECO:0000313" key="2">
    <source>
        <dbReference type="EMBL" id="QHU27142.1"/>
    </source>
</evidence>
<name>A0A6C0LD11_9ZZZZ</name>
<protein>
    <submittedName>
        <fullName evidence="2">Uncharacterized protein</fullName>
    </submittedName>
</protein>
<accession>A0A6C0LD11</accession>
<proteinExistence type="predicted"/>
<evidence type="ECO:0000256" key="1">
    <source>
        <dbReference type="SAM" id="MobiDB-lite"/>
    </source>
</evidence>
<feature type="region of interest" description="Disordered" evidence="1">
    <location>
        <begin position="1"/>
        <end position="45"/>
    </location>
</feature>
<feature type="compositionally biased region" description="Basic residues" evidence="1">
    <location>
        <begin position="8"/>
        <end position="20"/>
    </location>
</feature>
<dbReference type="EMBL" id="MN740451">
    <property type="protein sequence ID" value="QHU27142.1"/>
    <property type="molecule type" value="Genomic_DNA"/>
</dbReference>
<organism evidence="2">
    <name type="scientific">viral metagenome</name>
    <dbReference type="NCBI Taxonomy" id="1070528"/>
    <lineage>
        <taxon>unclassified sequences</taxon>
        <taxon>metagenomes</taxon>
        <taxon>organismal metagenomes</taxon>
    </lineage>
</organism>
<sequence length="78" mass="8587">MPVMKSKSVVKPKSKPKSVSKRGGVSNKVAPYTPPTSRRTEEKPLKKSVVNVFINLLTKSNSKVAAEKPRFGFSSKKK</sequence>
<dbReference type="AlphaFoldDB" id="A0A6C0LD11"/>
<reference evidence="2" key="1">
    <citation type="journal article" date="2020" name="Nature">
        <title>Giant virus diversity and host interactions through global metagenomics.</title>
        <authorList>
            <person name="Schulz F."/>
            <person name="Roux S."/>
            <person name="Paez-Espino D."/>
            <person name="Jungbluth S."/>
            <person name="Walsh D.A."/>
            <person name="Denef V.J."/>
            <person name="McMahon K.D."/>
            <person name="Konstantinidis K.T."/>
            <person name="Eloe-Fadrosh E.A."/>
            <person name="Kyrpides N.C."/>
            <person name="Woyke T."/>
        </authorList>
    </citation>
    <scope>NUCLEOTIDE SEQUENCE</scope>
    <source>
        <strain evidence="2">GVMAG-M-3300027763-16</strain>
    </source>
</reference>